<dbReference type="InterPro" id="IPR022300">
    <property type="entry name" value="PPK2-rel_1"/>
</dbReference>
<reference evidence="6" key="1">
    <citation type="submission" date="2019-02" db="EMBL/GenBank/DDBJ databases">
        <title>Deep-cultivation of Planctomycetes and their phenomic and genomic characterization uncovers novel biology.</title>
        <authorList>
            <person name="Wiegand S."/>
            <person name="Jogler M."/>
            <person name="Boedeker C."/>
            <person name="Pinto D."/>
            <person name="Vollmers J."/>
            <person name="Rivas-Marin E."/>
            <person name="Kohn T."/>
            <person name="Peeters S.H."/>
            <person name="Heuer A."/>
            <person name="Rast P."/>
            <person name="Oberbeckmann S."/>
            <person name="Bunk B."/>
            <person name="Jeske O."/>
            <person name="Meyerdierks A."/>
            <person name="Storesund J.E."/>
            <person name="Kallscheuer N."/>
            <person name="Luecker S."/>
            <person name="Lage O.M."/>
            <person name="Pohl T."/>
            <person name="Merkel B.J."/>
            <person name="Hornburger P."/>
            <person name="Mueller R.-W."/>
            <person name="Bruemmer F."/>
            <person name="Labrenz M."/>
            <person name="Spormann A.M."/>
            <person name="Op den Camp H."/>
            <person name="Overmann J."/>
            <person name="Amann R."/>
            <person name="Jetten M.S.M."/>
            <person name="Mascher T."/>
            <person name="Medema M.H."/>
            <person name="Devos D.P."/>
            <person name="Kaster A.-K."/>
            <person name="Ovreas L."/>
            <person name="Rohde M."/>
            <person name="Galperin M.Y."/>
            <person name="Jogler C."/>
        </authorList>
    </citation>
    <scope>NUCLEOTIDE SEQUENCE [LARGE SCALE GENOMIC DNA]</scope>
    <source>
        <strain evidence="6">Pan97</strain>
    </source>
</reference>
<accession>A0A518C5U5</accession>
<organism evidence="5 6">
    <name type="scientific">Bremerella volcania</name>
    <dbReference type="NCBI Taxonomy" id="2527984"/>
    <lineage>
        <taxon>Bacteria</taxon>
        <taxon>Pseudomonadati</taxon>
        <taxon>Planctomycetota</taxon>
        <taxon>Planctomycetia</taxon>
        <taxon>Pirellulales</taxon>
        <taxon>Pirellulaceae</taxon>
        <taxon>Bremerella</taxon>
    </lineage>
</organism>
<dbReference type="PANTHER" id="PTHR34383">
    <property type="entry name" value="POLYPHOSPHATE:AMP PHOSPHOTRANSFERASE-RELATED"/>
    <property type="match status" value="1"/>
</dbReference>
<keyword evidence="6" id="KW-1185">Reference proteome</keyword>
<proteinExistence type="inferred from homology"/>
<feature type="domain" description="Polyphosphate kinase-2-related" evidence="4">
    <location>
        <begin position="26"/>
        <end position="250"/>
    </location>
</feature>
<dbReference type="InterPro" id="IPR022488">
    <property type="entry name" value="PPK2-related"/>
</dbReference>
<dbReference type="AlphaFoldDB" id="A0A518C5U5"/>
<dbReference type="EMBL" id="CP036289">
    <property type="protein sequence ID" value="QDU74582.1"/>
    <property type="molecule type" value="Genomic_DNA"/>
</dbReference>
<evidence type="ECO:0000313" key="5">
    <source>
        <dbReference type="EMBL" id="QDU74582.1"/>
    </source>
</evidence>
<dbReference type="GO" id="GO:0008976">
    <property type="term" value="F:polyphosphate kinase activity"/>
    <property type="evidence" value="ECO:0007669"/>
    <property type="project" value="InterPro"/>
</dbReference>
<name>A0A518C5U5_9BACT</name>
<dbReference type="InterPro" id="IPR016898">
    <property type="entry name" value="Polyphosphate_phosphotransfera"/>
</dbReference>
<dbReference type="RefSeq" id="WP_144971532.1">
    <property type="nucleotide sequence ID" value="NZ_CP036289.1"/>
</dbReference>
<sequence length="279" mass="32741">MKHFRVKPGERMRLDDIDPHYKAARDKEAAADEISHYAERLRELQYLLYAEHRRSLLICLQALDAGGKDGTIRHVLGYMNPQSCRVQAFKAPTPEEAEHDFLWRIYKVVPRVGEVVIFNRSHYEDVLIARVQELVPKSVWSERYDVINAFEKHLSDSGTHILKFFLHISPEEQLRRFKKRLDDPTRQWKISEADYAERPYWDDYTKAFEDALSRCSTDHAPWFVVPANHKWSRNLIVSRIVVKYLESLDMQFPKPTVDLTDIAAKYHAAVTSSKEKDND</sequence>
<gene>
    <name evidence="5" type="ORF">Pan97_15920</name>
</gene>
<dbReference type="GO" id="GO:0006797">
    <property type="term" value="P:polyphosphate metabolic process"/>
    <property type="evidence" value="ECO:0007669"/>
    <property type="project" value="InterPro"/>
</dbReference>
<dbReference type="SUPFAM" id="SSF52540">
    <property type="entry name" value="P-loop containing nucleoside triphosphate hydrolases"/>
    <property type="match status" value="1"/>
</dbReference>
<evidence type="ECO:0000256" key="3">
    <source>
        <dbReference type="ARBA" id="ARBA00022777"/>
    </source>
</evidence>
<dbReference type="NCBIfam" id="TIGR03709">
    <property type="entry name" value="PPK2_rel_1"/>
    <property type="match status" value="1"/>
</dbReference>
<dbReference type="Gene3D" id="3.40.50.300">
    <property type="entry name" value="P-loop containing nucleotide triphosphate hydrolases"/>
    <property type="match status" value="1"/>
</dbReference>
<dbReference type="PIRSF" id="PIRSF028756">
    <property type="entry name" value="PPK2_prd"/>
    <property type="match status" value="1"/>
</dbReference>
<comment type="similarity">
    <text evidence="1">Belongs to the polyphosphate kinase 2 (PPK2) family. Class I subfamily.</text>
</comment>
<dbReference type="PANTHER" id="PTHR34383:SF3">
    <property type="entry name" value="POLYPHOSPHATE:AMP PHOSPHOTRANSFERASE"/>
    <property type="match status" value="1"/>
</dbReference>
<keyword evidence="2" id="KW-0808">Transferase</keyword>
<evidence type="ECO:0000259" key="4">
    <source>
        <dbReference type="Pfam" id="PF03976"/>
    </source>
</evidence>
<dbReference type="Proteomes" id="UP000318626">
    <property type="component" value="Chromosome"/>
</dbReference>
<dbReference type="InterPro" id="IPR027417">
    <property type="entry name" value="P-loop_NTPase"/>
</dbReference>
<dbReference type="OrthoDB" id="9775224at2"/>
<evidence type="ECO:0000313" key="6">
    <source>
        <dbReference type="Proteomes" id="UP000318626"/>
    </source>
</evidence>
<dbReference type="Pfam" id="PF03976">
    <property type="entry name" value="PPK2"/>
    <property type="match status" value="1"/>
</dbReference>
<evidence type="ECO:0000256" key="1">
    <source>
        <dbReference type="ARBA" id="ARBA00009924"/>
    </source>
</evidence>
<dbReference type="KEGG" id="bvo:Pan97_15920"/>
<protein>
    <submittedName>
        <fullName evidence="5">Polyphosphate kinase 2 (PPK2)</fullName>
    </submittedName>
</protein>
<keyword evidence="3 5" id="KW-0418">Kinase</keyword>
<evidence type="ECO:0000256" key="2">
    <source>
        <dbReference type="ARBA" id="ARBA00022679"/>
    </source>
</evidence>